<dbReference type="InterPro" id="IPR011332">
    <property type="entry name" value="Ribosomal_zn-bd"/>
</dbReference>
<keyword evidence="2 5" id="KW-0689">Ribosomal protein</keyword>
<dbReference type="NCBIfam" id="TIGR01031">
    <property type="entry name" value="rpmF_bact"/>
    <property type="match status" value="1"/>
</dbReference>
<dbReference type="AlphaFoldDB" id="V6DFU0"/>
<dbReference type="InterPro" id="IPR044957">
    <property type="entry name" value="Ribosomal_bL32_bact"/>
</dbReference>
<evidence type="ECO:0000256" key="1">
    <source>
        <dbReference type="ARBA" id="ARBA00008560"/>
    </source>
</evidence>
<protein>
    <recommendedName>
        <fullName evidence="4 5">Large ribosomal subunit protein bL32</fullName>
    </recommendedName>
</protein>
<dbReference type="HOGENOM" id="CLU_2421444_0_0_7"/>
<dbReference type="HAMAP" id="MF_00340">
    <property type="entry name" value="Ribosomal_bL32"/>
    <property type="match status" value="1"/>
</dbReference>
<dbReference type="EMBL" id="HG793133">
    <property type="protein sequence ID" value="CDK30435.1"/>
    <property type="molecule type" value="Genomic_DNA"/>
</dbReference>
<feature type="region of interest" description="Disordered" evidence="6">
    <location>
        <begin position="69"/>
        <end position="91"/>
    </location>
</feature>
<dbReference type="PANTHER" id="PTHR35534">
    <property type="entry name" value="50S RIBOSOMAL PROTEIN L32"/>
    <property type="match status" value="1"/>
</dbReference>
<feature type="region of interest" description="Disordered" evidence="6">
    <location>
        <begin position="1"/>
        <end position="20"/>
    </location>
</feature>
<evidence type="ECO:0000313" key="8">
    <source>
        <dbReference type="Proteomes" id="UP000018769"/>
    </source>
</evidence>
<keyword evidence="3 5" id="KW-0687">Ribonucleoprotein</keyword>
<dbReference type="OrthoDB" id="9812874at2"/>
<name>V6DFU0_9BACT</name>
<dbReference type="PANTHER" id="PTHR35534:SF1">
    <property type="entry name" value="LARGE RIBOSOMAL SUBUNIT PROTEIN BL32"/>
    <property type="match status" value="1"/>
</dbReference>
<reference evidence="7 8" key="1">
    <citation type="journal article" date="2015" name="Biol. Direct">
        <title>Babela massiliensis, a representative of a widespread bacterial phylum with unusual adaptations to parasitism in amoebae.</title>
        <authorList>
            <person name="Pagnier I."/>
            <person name="Yutin N."/>
            <person name="Croce O."/>
            <person name="Makarova K.S."/>
            <person name="Wolf Y.I."/>
            <person name="Benamar S."/>
            <person name="Raoult D."/>
            <person name="Koonin E.V."/>
            <person name="La Scola B."/>
        </authorList>
    </citation>
    <scope>NUCLEOTIDE SEQUENCE [LARGE SCALE GENOMIC DNA]</scope>
    <source>
        <strain evidence="8">BABL1</strain>
    </source>
</reference>
<evidence type="ECO:0000256" key="4">
    <source>
        <dbReference type="ARBA" id="ARBA00035178"/>
    </source>
</evidence>
<dbReference type="STRING" id="673862.BABL1_gene_582"/>
<dbReference type="GO" id="GO:0006412">
    <property type="term" value="P:translation"/>
    <property type="evidence" value="ECO:0007669"/>
    <property type="project" value="UniProtKB-UniRule"/>
</dbReference>
<keyword evidence="8" id="KW-1185">Reference proteome</keyword>
<accession>V6DFU0</accession>
<feature type="compositionally biased region" description="Basic residues" evidence="6">
    <location>
        <begin position="1"/>
        <end position="14"/>
    </location>
</feature>
<comment type="similarity">
    <text evidence="1 5">Belongs to the bacterial ribosomal protein bL32 family.</text>
</comment>
<dbReference type="Proteomes" id="UP000018769">
    <property type="component" value="Chromosome I"/>
</dbReference>
<feature type="compositionally biased region" description="Polar residues" evidence="6">
    <location>
        <begin position="73"/>
        <end position="85"/>
    </location>
</feature>
<dbReference type="Pfam" id="PF01783">
    <property type="entry name" value="Ribosomal_L32p"/>
    <property type="match status" value="1"/>
</dbReference>
<dbReference type="eggNOG" id="COG0333">
    <property type="taxonomic scope" value="Bacteria"/>
</dbReference>
<evidence type="ECO:0000256" key="5">
    <source>
        <dbReference type="HAMAP-Rule" id="MF_00340"/>
    </source>
</evidence>
<proteinExistence type="inferred from homology"/>
<gene>
    <name evidence="5 7" type="primary">rpmF</name>
    <name evidence="7" type="ORF">BABL1_gene_582</name>
</gene>
<evidence type="ECO:0000256" key="3">
    <source>
        <dbReference type="ARBA" id="ARBA00023274"/>
    </source>
</evidence>
<dbReference type="SUPFAM" id="SSF57829">
    <property type="entry name" value="Zn-binding ribosomal proteins"/>
    <property type="match status" value="1"/>
</dbReference>
<dbReference type="RefSeq" id="WP_023791554.1">
    <property type="nucleotide sequence ID" value="NC_023003.1"/>
</dbReference>
<sequence length="91" mass="10575">MPVPKRKTSKRRRDQRSSTRFIRVKAIAKCSNCEHPLPPHSACTQCGFYKGKKVIATKLDRVLKRGELKKAHQANQHMQEYAQENNEQDNK</sequence>
<evidence type="ECO:0000256" key="6">
    <source>
        <dbReference type="SAM" id="MobiDB-lite"/>
    </source>
</evidence>
<evidence type="ECO:0000313" key="7">
    <source>
        <dbReference type="EMBL" id="CDK30435.1"/>
    </source>
</evidence>
<organism evidence="7 8">
    <name type="scientific">Candidatus Babela massiliensis</name>
    <dbReference type="NCBI Taxonomy" id="673862"/>
    <lineage>
        <taxon>Bacteria</taxon>
        <taxon>Candidatus Babelota</taxon>
        <taxon>Candidatus Babeliae</taxon>
        <taxon>Candidatus Babeliales</taxon>
        <taxon>Candidatus Babeliaceae</taxon>
        <taxon>Candidatus Babela</taxon>
    </lineage>
</organism>
<evidence type="ECO:0000256" key="2">
    <source>
        <dbReference type="ARBA" id="ARBA00022980"/>
    </source>
</evidence>
<dbReference type="GO" id="GO:0015934">
    <property type="term" value="C:large ribosomal subunit"/>
    <property type="evidence" value="ECO:0007669"/>
    <property type="project" value="InterPro"/>
</dbReference>
<dbReference type="InterPro" id="IPR002677">
    <property type="entry name" value="Ribosomal_bL32"/>
</dbReference>
<dbReference type="GO" id="GO:0003735">
    <property type="term" value="F:structural constituent of ribosome"/>
    <property type="evidence" value="ECO:0007669"/>
    <property type="project" value="InterPro"/>
</dbReference>
<dbReference type="KEGG" id="dpb:BABL1_gene_582"/>